<dbReference type="SMART" id="SM00235">
    <property type="entry name" value="ZnMc"/>
    <property type="match status" value="1"/>
</dbReference>
<evidence type="ECO:0000256" key="4">
    <source>
        <dbReference type="ARBA" id="ARBA00022801"/>
    </source>
</evidence>
<feature type="binding site" evidence="7">
    <location>
        <position position="146"/>
    </location>
    <ligand>
        <name>Zn(2+)</name>
        <dbReference type="ChEBI" id="CHEBI:29105"/>
        <label>2</label>
        <note>catalytic</note>
    </ligand>
</feature>
<accession>A0A914CXG7</accession>
<name>A0A914CXG7_9BILA</name>
<keyword evidence="3 7" id="KW-0479">Metal-binding</keyword>
<evidence type="ECO:0000313" key="9">
    <source>
        <dbReference type="Proteomes" id="UP000887540"/>
    </source>
</evidence>
<dbReference type="InterPro" id="IPR006026">
    <property type="entry name" value="Peptidase_Metallo"/>
</dbReference>
<protein>
    <submittedName>
        <fullName evidence="10">Peptidase metallopeptidase domain-containing protein</fullName>
    </submittedName>
</protein>
<dbReference type="Gene3D" id="3.40.390.10">
    <property type="entry name" value="Collagenase (Catalytic Domain)"/>
    <property type="match status" value="1"/>
</dbReference>
<evidence type="ECO:0000256" key="2">
    <source>
        <dbReference type="ARBA" id="ARBA00022670"/>
    </source>
</evidence>
<evidence type="ECO:0000256" key="1">
    <source>
        <dbReference type="ARBA" id="ARBA00010370"/>
    </source>
</evidence>
<dbReference type="CDD" id="cd04278">
    <property type="entry name" value="ZnMc_MMP"/>
    <property type="match status" value="1"/>
</dbReference>
<dbReference type="InterPro" id="IPR001818">
    <property type="entry name" value="Pept_M10_metallopeptidase"/>
</dbReference>
<reference evidence="10" key="1">
    <citation type="submission" date="2022-11" db="UniProtKB">
        <authorList>
            <consortium name="WormBaseParasite"/>
        </authorList>
    </citation>
    <scope>IDENTIFICATION</scope>
</reference>
<dbReference type="Pfam" id="PF00413">
    <property type="entry name" value="Peptidase_M10"/>
    <property type="match status" value="1"/>
</dbReference>
<feature type="binding site" evidence="7">
    <location>
        <position position="160"/>
    </location>
    <ligand>
        <name>Zn(2+)</name>
        <dbReference type="ChEBI" id="CHEBI:29105"/>
        <label>2</label>
        <note>catalytic</note>
    </ligand>
</feature>
<feature type="domain" description="Peptidase metallopeptidase" evidence="8">
    <location>
        <begin position="18"/>
        <end position="182"/>
    </location>
</feature>
<comment type="cofactor">
    <cofactor evidence="7">
        <name>Zn(2+)</name>
        <dbReference type="ChEBI" id="CHEBI:29105"/>
    </cofactor>
    <text evidence="7">Binds 2 Zn(2+) ions per subunit.</text>
</comment>
<keyword evidence="4" id="KW-0378">Hydrolase</keyword>
<dbReference type="WBParaSite" id="ACRNAN_scaffold14934.g9555.t1">
    <property type="protein sequence ID" value="ACRNAN_scaffold14934.g9555.t1"/>
    <property type="gene ID" value="ACRNAN_scaffold14934.g9555"/>
</dbReference>
<feature type="binding site" evidence="7">
    <location>
        <position position="110"/>
    </location>
    <ligand>
        <name>Ca(2+)</name>
        <dbReference type="ChEBI" id="CHEBI:29108"/>
        <label>3</label>
    </ligand>
</feature>
<dbReference type="GO" id="GO:0008270">
    <property type="term" value="F:zinc ion binding"/>
    <property type="evidence" value="ECO:0007669"/>
    <property type="project" value="InterPro"/>
</dbReference>
<evidence type="ECO:0000256" key="5">
    <source>
        <dbReference type="ARBA" id="ARBA00022833"/>
    </source>
</evidence>
<feature type="binding site" evidence="7">
    <location>
        <position position="108"/>
    </location>
    <ligand>
        <name>Zn(2+)</name>
        <dbReference type="ChEBI" id="CHEBI:29105"/>
        <label>1</label>
    </ligand>
</feature>
<sequence length="199" mass="23135">MLVAPRCAIIDFQVQTEFAMKWEKNDLVYTILNYSPDLTRDEIREAIAAAFAKWSAVIPLNFKEADQDGDNVDIRIGFYRKYHGDNGPFDGEGGELAHALWPPTGVIHFDDDEKWAYKNEEKILLKKKNKYVYRDLLQTATHEIGHAIGLDHVRRNDSIMKTFYIVSTDSDGRYIEPQLYQFDIETIQARYARKMDTSY</sequence>
<feature type="binding site" evidence="7">
    <location>
        <position position="91"/>
    </location>
    <ligand>
        <name>Ca(2+)</name>
        <dbReference type="ChEBI" id="CHEBI:29108"/>
        <label>3</label>
    </ligand>
</feature>
<dbReference type="SUPFAM" id="SSF55486">
    <property type="entry name" value="Metalloproteases ('zincins'), catalytic domain"/>
    <property type="match status" value="1"/>
</dbReference>
<dbReference type="GO" id="GO:0030574">
    <property type="term" value="P:collagen catabolic process"/>
    <property type="evidence" value="ECO:0007669"/>
    <property type="project" value="TreeGrafter"/>
</dbReference>
<feature type="binding site" evidence="7">
    <location>
        <position position="37"/>
    </location>
    <ligand>
        <name>Ca(2+)</name>
        <dbReference type="ChEBI" id="CHEBI:29108"/>
        <label>1</label>
    </ligand>
</feature>
<keyword evidence="7" id="KW-0106">Calcium</keyword>
<dbReference type="GO" id="GO:0031012">
    <property type="term" value="C:extracellular matrix"/>
    <property type="evidence" value="ECO:0007669"/>
    <property type="project" value="InterPro"/>
</dbReference>
<dbReference type="PANTHER" id="PTHR10201">
    <property type="entry name" value="MATRIX METALLOPROTEINASE"/>
    <property type="match status" value="1"/>
</dbReference>
<organism evidence="9 10">
    <name type="scientific">Acrobeloides nanus</name>
    <dbReference type="NCBI Taxonomy" id="290746"/>
    <lineage>
        <taxon>Eukaryota</taxon>
        <taxon>Metazoa</taxon>
        <taxon>Ecdysozoa</taxon>
        <taxon>Nematoda</taxon>
        <taxon>Chromadorea</taxon>
        <taxon>Rhabditida</taxon>
        <taxon>Tylenchina</taxon>
        <taxon>Cephalobomorpha</taxon>
        <taxon>Cephaloboidea</taxon>
        <taxon>Cephalobidae</taxon>
        <taxon>Acrobeloides</taxon>
    </lineage>
</organism>
<feature type="binding site" evidence="7">
    <location>
        <position position="142"/>
    </location>
    <ligand>
        <name>Zn(2+)</name>
        <dbReference type="ChEBI" id="CHEBI:29105"/>
        <label>2</label>
        <note>catalytic</note>
    </ligand>
</feature>
<dbReference type="GO" id="GO:0006508">
    <property type="term" value="P:proteolysis"/>
    <property type="evidence" value="ECO:0007669"/>
    <property type="project" value="UniProtKB-KW"/>
</dbReference>
<dbReference type="GO" id="GO:0030198">
    <property type="term" value="P:extracellular matrix organization"/>
    <property type="evidence" value="ECO:0007669"/>
    <property type="project" value="TreeGrafter"/>
</dbReference>
<keyword evidence="5 7" id="KW-0862">Zinc</keyword>
<feature type="binding site" description="in inhibited form" evidence="7">
    <location>
        <position position="7"/>
    </location>
    <ligand>
        <name>Zn(2+)</name>
        <dbReference type="ChEBI" id="CHEBI:29105"/>
        <label>2</label>
        <note>catalytic</note>
    </ligand>
</feature>
<feature type="binding site" evidence="7">
    <location>
        <position position="85"/>
    </location>
    <ligand>
        <name>Zn(2+)</name>
        <dbReference type="ChEBI" id="CHEBI:29105"/>
        <label>1</label>
    </ligand>
</feature>
<keyword evidence="9" id="KW-1185">Reference proteome</keyword>
<dbReference type="PANTHER" id="PTHR10201:SF329">
    <property type="entry name" value="MATRIX METALLOPROTEINASE-C"/>
    <property type="match status" value="1"/>
</dbReference>
<feature type="active site" evidence="6">
    <location>
        <position position="143"/>
    </location>
</feature>
<dbReference type="GO" id="GO:0004222">
    <property type="term" value="F:metalloendopeptidase activity"/>
    <property type="evidence" value="ECO:0007669"/>
    <property type="project" value="InterPro"/>
</dbReference>
<feature type="binding site" evidence="7">
    <location>
        <position position="152"/>
    </location>
    <ligand>
        <name>Zn(2+)</name>
        <dbReference type="ChEBI" id="CHEBI:29105"/>
        <label>2</label>
        <note>catalytic</note>
    </ligand>
</feature>
<feature type="binding site" evidence="7">
    <location>
        <position position="90"/>
    </location>
    <ligand>
        <name>Ca(2+)</name>
        <dbReference type="ChEBI" id="CHEBI:29108"/>
        <label>3</label>
    </ligand>
</feature>
<dbReference type="GO" id="GO:0005615">
    <property type="term" value="C:extracellular space"/>
    <property type="evidence" value="ECO:0007669"/>
    <property type="project" value="TreeGrafter"/>
</dbReference>
<feature type="binding site" evidence="7">
    <location>
        <position position="113"/>
    </location>
    <ligand>
        <name>Ca(2+)</name>
        <dbReference type="ChEBI" id="CHEBI:29108"/>
        <label>3</label>
    </ligand>
</feature>
<dbReference type="InterPro" id="IPR033739">
    <property type="entry name" value="M10A_MMP"/>
</dbReference>
<dbReference type="InterPro" id="IPR021190">
    <property type="entry name" value="Pept_M10A"/>
</dbReference>
<dbReference type="PRINTS" id="PR00138">
    <property type="entry name" value="MATRIXIN"/>
</dbReference>
<feature type="binding site" evidence="7">
    <location>
        <position position="113"/>
    </location>
    <ligand>
        <name>Ca(2+)</name>
        <dbReference type="ChEBI" id="CHEBI:29108"/>
        <label>1</label>
    </ligand>
</feature>
<comment type="similarity">
    <text evidence="1">Belongs to the peptidase M10A family.</text>
</comment>
<evidence type="ECO:0000256" key="6">
    <source>
        <dbReference type="PIRSR" id="PIRSR621190-1"/>
    </source>
</evidence>
<dbReference type="Proteomes" id="UP000887540">
    <property type="component" value="Unplaced"/>
</dbReference>
<evidence type="ECO:0000256" key="3">
    <source>
        <dbReference type="ARBA" id="ARBA00022723"/>
    </source>
</evidence>
<dbReference type="InterPro" id="IPR024079">
    <property type="entry name" value="MetalloPept_cat_dom_sf"/>
</dbReference>
<comment type="cofactor">
    <cofactor evidence="7">
        <name>Ca(2+)</name>
        <dbReference type="ChEBI" id="CHEBI:29108"/>
    </cofactor>
    <text evidence="7">Can bind about 5 Ca(2+) ions per subunit.</text>
</comment>
<evidence type="ECO:0000256" key="7">
    <source>
        <dbReference type="PIRSR" id="PIRSR621190-2"/>
    </source>
</evidence>
<evidence type="ECO:0000313" key="10">
    <source>
        <dbReference type="WBParaSite" id="ACRNAN_scaffold14934.g9555.t1"/>
    </source>
</evidence>
<feature type="binding site" evidence="7">
    <location>
        <position position="98"/>
    </location>
    <ligand>
        <name>Zn(2+)</name>
        <dbReference type="ChEBI" id="CHEBI:29105"/>
        <label>1</label>
    </ligand>
</feature>
<feature type="binding site" evidence="7">
    <location>
        <position position="83"/>
    </location>
    <ligand>
        <name>Zn(2+)</name>
        <dbReference type="ChEBI" id="CHEBI:29105"/>
        <label>1</label>
    </ligand>
</feature>
<evidence type="ECO:0000259" key="8">
    <source>
        <dbReference type="SMART" id="SM00235"/>
    </source>
</evidence>
<proteinExistence type="inferred from homology"/>
<feature type="binding site" evidence="7">
    <location>
        <position position="111"/>
    </location>
    <ligand>
        <name>Ca(2+)</name>
        <dbReference type="ChEBI" id="CHEBI:29108"/>
        <label>1</label>
    </ligand>
</feature>
<dbReference type="AlphaFoldDB" id="A0A914CXG7"/>
<feature type="binding site" evidence="7">
    <location>
        <position position="73"/>
    </location>
    <ligand>
        <name>Ca(2+)</name>
        <dbReference type="ChEBI" id="CHEBI:29108"/>
        <label>2</label>
    </ligand>
</feature>
<keyword evidence="2" id="KW-0645">Protease</keyword>